<dbReference type="Pfam" id="PF21481">
    <property type="entry name" value="DIKK1-2-4_C-subdom1"/>
    <property type="match status" value="1"/>
</dbReference>
<feature type="domain" description="Dickkopf-related protein 1/2/4 C-terminal subdomain 1" evidence="6">
    <location>
        <begin position="185"/>
        <end position="212"/>
    </location>
</feature>
<feature type="region of interest" description="Disordered" evidence="4">
    <location>
        <begin position="142"/>
        <end position="183"/>
    </location>
</feature>
<accession>A0ABP0EY60</accession>
<keyword evidence="3 5" id="KW-0732">Signal</keyword>
<feature type="compositionally biased region" description="Low complexity" evidence="4">
    <location>
        <begin position="169"/>
        <end position="179"/>
    </location>
</feature>
<organism evidence="7 8">
    <name type="scientific">Clavelina lepadiformis</name>
    <name type="common">Light-bulb sea squirt</name>
    <name type="synonym">Ascidia lepadiformis</name>
    <dbReference type="NCBI Taxonomy" id="159417"/>
    <lineage>
        <taxon>Eukaryota</taxon>
        <taxon>Metazoa</taxon>
        <taxon>Chordata</taxon>
        <taxon>Tunicata</taxon>
        <taxon>Ascidiacea</taxon>
        <taxon>Aplousobranchia</taxon>
        <taxon>Clavelinidae</taxon>
        <taxon>Clavelina</taxon>
    </lineage>
</organism>
<comment type="subcellular location">
    <subcellularLocation>
        <location evidence="1">Secreted</location>
    </subcellularLocation>
</comment>
<evidence type="ECO:0000256" key="1">
    <source>
        <dbReference type="ARBA" id="ARBA00004613"/>
    </source>
</evidence>
<keyword evidence="8" id="KW-1185">Reference proteome</keyword>
<evidence type="ECO:0000256" key="3">
    <source>
        <dbReference type="ARBA" id="ARBA00022729"/>
    </source>
</evidence>
<dbReference type="Gene3D" id="2.10.80.10">
    <property type="entry name" value="Lipase, subunit A"/>
    <property type="match status" value="1"/>
</dbReference>
<comment type="caution">
    <text evidence="7">The sequence shown here is derived from an EMBL/GenBank/DDBJ whole genome shotgun (WGS) entry which is preliminary data.</text>
</comment>
<feature type="chain" id="PRO_5045903905" description="Dickkopf-related protein 1/2/4 C-terminal subdomain 1 domain-containing protein" evidence="5">
    <location>
        <begin position="18"/>
        <end position="260"/>
    </location>
</feature>
<sequence>MLLSRFFLFGFVVLQYAQFELCESATKDSDVAGLLPINGSPARIRARLRGGHPRVSGHPTRKVICPSNKKKCRQKTTAQRAELNIRRPRKHRKQNRKSKKRRSCCKKLFKKCTRKRNKRCKKNDTCLIEFSRKCRAKYEKCKKGSNNRPRSCRRKSPNPSNQFPTVKSTLPTPATTPPAKKGRDDICTKPDDCEPGLCCARHKHVKLCKPLLNVDQVCTRVFPKKRRSADMYERCPCQSGLTCAQSELRHHTCQAVTPVT</sequence>
<feature type="signal peptide" evidence="5">
    <location>
        <begin position="1"/>
        <end position="17"/>
    </location>
</feature>
<name>A0ABP0EY60_CLALP</name>
<dbReference type="InterPro" id="IPR048500">
    <property type="entry name" value="DIKK1/2/4_C-subdom1"/>
</dbReference>
<dbReference type="PANTHER" id="PTHR12113">
    <property type="entry name" value="DICKKOPF3-LIKE 3"/>
    <property type="match status" value="1"/>
</dbReference>
<feature type="region of interest" description="Disordered" evidence="4">
    <location>
        <begin position="75"/>
        <end position="102"/>
    </location>
</feature>
<evidence type="ECO:0000259" key="6">
    <source>
        <dbReference type="Pfam" id="PF21481"/>
    </source>
</evidence>
<dbReference type="PANTHER" id="PTHR12113:SF6">
    <property type="entry name" value="DICKKOPF N-TERMINAL CYSTEINE-RICH DOMAIN-CONTAINING PROTEIN"/>
    <property type="match status" value="1"/>
</dbReference>
<evidence type="ECO:0000256" key="4">
    <source>
        <dbReference type="SAM" id="MobiDB-lite"/>
    </source>
</evidence>
<proteinExistence type="predicted"/>
<feature type="compositionally biased region" description="Basic residues" evidence="4">
    <location>
        <begin position="86"/>
        <end position="102"/>
    </location>
</feature>
<evidence type="ECO:0000313" key="7">
    <source>
        <dbReference type="EMBL" id="CAK8672417.1"/>
    </source>
</evidence>
<reference evidence="7 8" key="1">
    <citation type="submission" date="2024-02" db="EMBL/GenBank/DDBJ databases">
        <authorList>
            <person name="Daric V."/>
            <person name="Darras S."/>
        </authorList>
    </citation>
    <scope>NUCLEOTIDE SEQUENCE [LARGE SCALE GENOMIC DNA]</scope>
</reference>
<evidence type="ECO:0000256" key="2">
    <source>
        <dbReference type="ARBA" id="ARBA00022525"/>
    </source>
</evidence>
<dbReference type="Proteomes" id="UP001642483">
    <property type="component" value="Unassembled WGS sequence"/>
</dbReference>
<dbReference type="EMBL" id="CAWYQH010000001">
    <property type="protein sequence ID" value="CAK8672417.1"/>
    <property type="molecule type" value="Genomic_DNA"/>
</dbReference>
<keyword evidence="2" id="KW-0964">Secreted</keyword>
<feature type="compositionally biased region" description="Polar residues" evidence="4">
    <location>
        <begin position="157"/>
        <end position="168"/>
    </location>
</feature>
<dbReference type="InterPro" id="IPR039863">
    <property type="entry name" value="DKK1-4"/>
</dbReference>
<gene>
    <name evidence="7" type="ORF">CVLEPA_LOCUS1372</name>
</gene>
<evidence type="ECO:0000313" key="8">
    <source>
        <dbReference type="Proteomes" id="UP001642483"/>
    </source>
</evidence>
<protein>
    <recommendedName>
        <fullName evidence="6">Dickkopf-related protein 1/2/4 C-terminal subdomain 1 domain-containing protein</fullName>
    </recommendedName>
</protein>
<evidence type="ECO:0000256" key="5">
    <source>
        <dbReference type="SAM" id="SignalP"/>
    </source>
</evidence>